<dbReference type="STRING" id="930146.SAMN05192533_1288"/>
<dbReference type="OrthoDB" id="5894719at2"/>
<dbReference type="EMBL" id="FOBW01000028">
    <property type="protein sequence ID" value="SEN93097.1"/>
    <property type="molecule type" value="Genomic_DNA"/>
</dbReference>
<dbReference type="GO" id="GO:1904680">
    <property type="term" value="F:peptide transmembrane transporter activity"/>
    <property type="evidence" value="ECO:0007669"/>
    <property type="project" value="TreeGrafter"/>
</dbReference>
<proteinExistence type="predicted"/>
<dbReference type="InterPro" id="IPR025370">
    <property type="entry name" value="SgrR_HTH_N"/>
</dbReference>
<evidence type="ECO:0000259" key="2">
    <source>
        <dbReference type="Pfam" id="PF00496"/>
    </source>
</evidence>
<evidence type="ECO:0000313" key="5">
    <source>
        <dbReference type="Proteomes" id="UP000198553"/>
    </source>
</evidence>
<dbReference type="AlphaFoldDB" id="A0A1H8KJU1"/>
<dbReference type="PANTHER" id="PTHR30290">
    <property type="entry name" value="PERIPLASMIC BINDING COMPONENT OF ABC TRANSPORTER"/>
    <property type="match status" value="1"/>
</dbReference>
<accession>A0A1H8KJU1</accession>
<feature type="domain" description="Transcriptional regulator SgrR N-terminal HTH" evidence="3">
    <location>
        <begin position="14"/>
        <end position="91"/>
    </location>
</feature>
<dbReference type="InterPro" id="IPR000914">
    <property type="entry name" value="SBP_5_dom"/>
</dbReference>
<evidence type="ECO:0000256" key="1">
    <source>
        <dbReference type="ARBA" id="ARBA00023125"/>
    </source>
</evidence>
<name>A0A1H8KJU1_9BACI</name>
<keyword evidence="5" id="KW-1185">Reference proteome</keyword>
<reference evidence="5" key="1">
    <citation type="submission" date="2016-10" db="EMBL/GenBank/DDBJ databases">
        <authorList>
            <person name="Varghese N."/>
            <person name="Submissions S."/>
        </authorList>
    </citation>
    <scope>NUCLEOTIDE SEQUENCE [LARGE SCALE GENOMIC DNA]</scope>
    <source>
        <strain evidence="5">B48,IBRC-M 10115,DSM 25386,CECT 8001</strain>
    </source>
</reference>
<sequence length="548" mass="63941">MDHYLLTLWNQVESGFIKVEEVAQQLELSTKQTRRKLRQWESEGWLTFQPGRGRGNASTLTWLTDVEEEYEQLFLKNLKEEHIEEVSKLLLLDWSMETKQRLMTAFQAKFGFHQEDQDQLIIPRFYRFLTFHPQKAAEIQSANIVANLYNRVVTLNADNTIAPELAHTWEYTETSLLLYLRKDVSFHDGSILKAEDVVNSFLGMKRDEHYTALWEPITSITTPAPLVVMLDFPGGCTYVLQLLGLLSASVFKESNGKLLGTGGFYLVEDSPEKTVLCAFKNYFGHRPLLDRVEFIQVPKEFQVVYHGAHENEGVDTFEVESDSGFGIVVMNPYRDSDMNRKEVRDYIHMVIAHHRHELSEVESRITGNNEGCLIGLSKSYSMPELPKPRMTKPLKLRFVNYTKDTSYWLKEKLEQAGIEVEMVEVSFQEAIYNPDIHSETDLFIHGEIFEMNQTFSYFFFLKNSFSPLHKLIDRDAYLQESIKAYNTIRFEEWNNQHLQIESYLQGESLCIPLYYVKRYIPFSINLMNIEIKHFGYVDLTKLWTKPSI</sequence>
<evidence type="ECO:0000313" key="4">
    <source>
        <dbReference type="EMBL" id="SEN93097.1"/>
    </source>
</evidence>
<dbReference type="Pfam" id="PF00496">
    <property type="entry name" value="SBP_bac_5"/>
    <property type="match status" value="1"/>
</dbReference>
<dbReference type="Gene3D" id="3.40.190.10">
    <property type="entry name" value="Periplasmic binding protein-like II"/>
    <property type="match status" value="1"/>
</dbReference>
<dbReference type="GO" id="GO:0015833">
    <property type="term" value="P:peptide transport"/>
    <property type="evidence" value="ECO:0007669"/>
    <property type="project" value="TreeGrafter"/>
</dbReference>
<dbReference type="Pfam" id="PF12793">
    <property type="entry name" value="SgrR_N"/>
    <property type="match status" value="1"/>
</dbReference>
<keyword evidence="1 4" id="KW-0238">DNA-binding</keyword>
<dbReference type="PANTHER" id="PTHR30290:SF72">
    <property type="entry name" value="HTH-TYPE TRANSCRIPTIONAL REGULATOR SGRR"/>
    <property type="match status" value="1"/>
</dbReference>
<dbReference type="Proteomes" id="UP000198553">
    <property type="component" value="Unassembled WGS sequence"/>
</dbReference>
<dbReference type="RefSeq" id="WP_090750436.1">
    <property type="nucleotide sequence ID" value="NZ_FOBW01000028.1"/>
</dbReference>
<dbReference type="GO" id="GO:0003677">
    <property type="term" value="F:DNA binding"/>
    <property type="evidence" value="ECO:0007669"/>
    <property type="project" value="UniProtKB-KW"/>
</dbReference>
<feature type="domain" description="Solute-binding protein family 5" evidence="2">
    <location>
        <begin position="161"/>
        <end position="300"/>
    </location>
</feature>
<gene>
    <name evidence="4" type="ORF">SAMN05192533_1288</name>
</gene>
<dbReference type="SUPFAM" id="SSF53850">
    <property type="entry name" value="Periplasmic binding protein-like II"/>
    <property type="match status" value="1"/>
</dbReference>
<evidence type="ECO:0000259" key="3">
    <source>
        <dbReference type="Pfam" id="PF12793"/>
    </source>
</evidence>
<organism evidence="4 5">
    <name type="scientific">Mesobacillus persicus</name>
    <dbReference type="NCBI Taxonomy" id="930146"/>
    <lineage>
        <taxon>Bacteria</taxon>
        <taxon>Bacillati</taxon>
        <taxon>Bacillota</taxon>
        <taxon>Bacilli</taxon>
        <taxon>Bacillales</taxon>
        <taxon>Bacillaceae</taxon>
        <taxon>Mesobacillus</taxon>
    </lineage>
</organism>
<protein>
    <submittedName>
        <fullName evidence="4">DNA-binding transcriptional regulator SgrR of sgrS sRNA, contains a MarR-type HTH domain and a solute-binding domain</fullName>
    </submittedName>
</protein>
<dbReference type="InterPro" id="IPR039424">
    <property type="entry name" value="SBP_5"/>
</dbReference>